<evidence type="ECO:0000313" key="2">
    <source>
        <dbReference type="Proteomes" id="UP000606172"/>
    </source>
</evidence>
<name>A0A919RIC8_9ACTN</name>
<sequence>MSFSPALTRRSSSAMAAGWSPDGVISVTTWKGATLRCKSVTGLTRPTVGVATDNPDAKAVFRPATSGALVGKRRLRREWSACVGD</sequence>
<gene>
    <name evidence="1" type="ORF">Ssi02_26250</name>
</gene>
<accession>A0A919RIC8</accession>
<proteinExistence type="predicted"/>
<comment type="caution">
    <text evidence="1">The sequence shown here is derived from an EMBL/GenBank/DDBJ whole genome shotgun (WGS) entry which is preliminary data.</text>
</comment>
<reference evidence="1" key="1">
    <citation type="submission" date="2021-01" db="EMBL/GenBank/DDBJ databases">
        <title>Whole genome shotgun sequence of Sinosporangium siamense NBRC 109515.</title>
        <authorList>
            <person name="Komaki H."/>
            <person name="Tamura T."/>
        </authorList>
    </citation>
    <scope>NUCLEOTIDE SEQUENCE</scope>
    <source>
        <strain evidence="1">NBRC 109515</strain>
    </source>
</reference>
<protein>
    <submittedName>
        <fullName evidence="1">Uncharacterized protein</fullName>
    </submittedName>
</protein>
<evidence type="ECO:0000313" key="1">
    <source>
        <dbReference type="EMBL" id="GII92394.1"/>
    </source>
</evidence>
<dbReference type="AlphaFoldDB" id="A0A919RIC8"/>
<dbReference type="EMBL" id="BOOW01000016">
    <property type="protein sequence ID" value="GII92394.1"/>
    <property type="molecule type" value="Genomic_DNA"/>
</dbReference>
<dbReference type="Proteomes" id="UP000606172">
    <property type="component" value="Unassembled WGS sequence"/>
</dbReference>
<keyword evidence="2" id="KW-1185">Reference proteome</keyword>
<organism evidence="1 2">
    <name type="scientific">Sinosporangium siamense</name>
    <dbReference type="NCBI Taxonomy" id="1367973"/>
    <lineage>
        <taxon>Bacteria</taxon>
        <taxon>Bacillati</taxon>
        <taxon>Actinomycetota</taxon>
        <taxon>Actinomycetes</taxon>
        <taxon>Streptosporangiales</taxon>
        <taxon>Streptosporangiaceae</taxon>
        <taxon>Sinosporangium</taxon>
    </lineage>
</organism>